<dbReference type="Pfam" id="PF02464">
    <property type="entry name" value="CinA"/>
    <property type="match status" value="1"/>
</dbReference>
<proteinExistence type="predicted"/>
<dbReference type="AlphaFoldDB" id="A0A1B2I3C3"/>
<dbReference type="Gene3D" id="3.90.950.20">
    <property type="entry name" value="CinA-like"/>
    <property type="match status" value="1"/>
</dbReference>
<feature type="domain" description="CinA C-terminal" evidence="1">
    <location>
        <begin position="8"/>
        <end position="157"/>
    </location>
</feature>
<reference evidence="2" key="1">
    <citation type="submission" date="2016-08" db="EMBL/GenBank/DDBJ databases">
        <title>Complete genome of Cloacibacillus porcorum.</title>
        <authorList>
            <person name="Looft T."/>
            <person name="Bayles D.O."/>
            <person name="Alt D.P."/>
        </authorList>
    </citation>
    <scope>NUCLEOTIDE SEQUENCE [LARGE SCALE GENOMIC DNA]</scope>
    <source>
        <strain evidence="2">CL-84</strain>
    </source>
</reference>
<dbReference type="NCBIfam" id="TIGR00199">
    <property type="entry name" value="PncC_domain"/>
    <property type="match status" value="1"/>
</dbReference>
<protein>
    <submittedName>
        <fullName evidence="2">Damage-inducible protein CinA</fullName>
    </submittedName>
</protein>
<evidence type="ECO:0000259" key="1">
    <source>
        <dbReference type="Pfam" id="PF02464"/>
    </source>
</evidence>
<dbReference type="InterPro" id="IPR008136">
    <property type="entry name" value="CinA_C"/>
</dbReference>
<sequence>MTGKLDVLAAAVIKNFRERGLSLSLAESCTGGMIAAALTGVPGASDIFWGSAVTYINSAKEHILGVSSETLERHGAVSEECAREMAEGSRRIYGADLAMSVTGIAGPGGGSDTKPVGTVWFGFSSKNGTEAFRRLFEGDREAVRRQTVEQVLACLIEKCAAEDAHGEGTK</sequence>
<keyword evidence="3" id="KW-1185">Reference proteome</keyword>
<organism evidence="2 3">
    <name type="scientific">Cloacibacillus porcorum</name>
    <dbReference type="NCBI Taxonomy" id="1197717"/>
    <lineage>
        <taxon>Bacteria</taxon>
        <taxon>Thermotogati</taxon>
        <taxon>Synergistota</taxon>
        <taxon>Synergistia</taxon>
        <taxon>Synergistales</taxon>
        <taxon>Synergistaceae</taxon>
        <taxon>Cloacibacillus</taxon>
    </lineage>
</organism>
<evidence type="ECO:0000313" key="3">
    <source>
        <dbReference type="Proteomes" id="UP000093044"/>
    </source>
</evidence>
<dbReference type="EMBL" id="CP016757">
    <property type="protein sequence ID" value="ANZ44447.1"/>
    <property type="molecule type" value="Genomic_DNA"/>
</dbReference>
<dbReference type="KEGG" id="cpor:BED41_04695"/>
<accession>A0A1B2I3C3</accession>
<dbReference type="STRING" id="1197717.BED41_04695"/>
<gene>
    <name evidence="2" type="ORF">BED41_04695</name>
</gene>
<name>A0A1B2I3C3_9BACT</name>
<dbReference type="RefSeq" id="WP_066743584.1">
    <property type="nucleotide sequence ID" value="NZ_CAUFKJ010000018.1"/>
</dbReference>
<dbReference type="GeneID" id="83057152"/>
<dbReference type="Proteomes" id="UP000093044">
    <property type="component" value="Chromosome"/>
</dbReference>
<evidence type="ECO:0000313" key="2">
    <source>
        <dbReference type="EMBL" id="ANZ44447.1"/>
    </source>
</evidence>
<dbReference type="OrthoDB" id="9801454at2"/>
<dbReference type="SUPFAM" id="SSF142433">
    <property type="entry name" value="CinA-like"/>
    <property type="match status" value="1"/>
</dbReference>
<dbReference type="InterPro" id="IPR036653">
    <property type="entry name" value="CinA-like_C"/>
</dbReference>